<comment type="caution">
    <text evidence="2">The sequence shown here is derived from an EMBL/GenBank/DDBJ whole genome shotgun (WGS) entry which is preliminary data.</text>
</comment>
<sequence length="441" mass="46886">MTTSFPTAPFPRRRSGPRGPGGPLDRRRFLRLAGGAAAVTALPATLTGCGGGTSGGSGSLRLVGVSDQQAALDLLTADYTATGFETSYSPTDQVQTSLRTQLGAGNAPDVHVVYPGNGSAMSMAQIAQAGLLADLSGQSWTENIPDNFRSAFQLDGKTYLYSAGASVIGAIYNRTVFQEAGVEPPETWSQFLQVCEAVRSAGRTPIALGAQTAWVTQLISYALVPSTVYARNPEFDSQLRDGSASFADSGWVDALEMYLELQERGYFNDNPNGTTFEQQTAMVATGEAAMAVQVSAVLPDFRAAAANPDDLAMFPVPGADTAADVWIPAGVVVGLGVSAGSRNRDAALAFVEFLGEQRNINRWAEEIACVPLVRDESSRVDPALEPFLPFMDGDRAVPFMDQAWPNAEVQPTHFAVVQELLGGRTTVADALNRLDETYRQE</sequence>
<dbReference type="SUPFAM" id="SSF53850">
    <property type="entry name" value="Periplasmic binding protein-like II"/>
    <property type="match status" value="1"/>
</dbReference>
<dbReference type="OrthoDB" id="2509690at2"/>
<dbReference type="PANTHER" id="PTHR43649">
    <property type="entry name" value="ARABINOSE-BINDING PROTEIN-RELATED"/>
    <property type="match status" value="1"/>
</dbReference>
<accession>A0A4R4T510</accession>
<dbReference type="PROSITE" id="PS51318">
    <property type="entry name" value="TAT"/>
    <property type="match status" value="1"/>
</dbReference>
<protein>
    <submittedName>
        <fullName evidence="2">Extracellular solute-binding protein</fullName>
    </submittedName>
</protein>
<proteinExistence type="predicted"/>
<evidence type="ECO:0000313" key="2">
    <source>
        <dbReference type="EMBL" id="TDC71980.1"/>
    </source>
</evidence>
<dbReference type="EMBL" id="SMKI01000266">
    <property type="protein sequence ID" value="TDC71980.1"/>
    <property type="molecule type" value="Genomic_DNA"/>
</dbReference>
<dbReference type="AlphaFoldDB" id="A0A4R4T510"/>
<gene>
    <name evidence="2" type="ORF">E1283_22800</name>
</gene>
<evidence type="ECO:0000256" key="1">
    <source>
        <dbReference type="SAM" id="MobiDB-lite"/>
    </source>
</evidence>
<dbReference type="Pfam" id="PF01547">
    <property type="entry name" value="SBP_bac_1"/>
    <property type="match status" value="1"/>
</dbReference>
<dbReference type="InterPro" id="IPR006059">
    <property type="entry name" value="SBP"/>
</dbReference>
<keyword evidence="3" id="KW-1185">Reference proteome</keyword>
<dbReference type="InterPro" id="IPR050490">
    <property type="entry name" value="Bact_solute-bd_prot1"/>
</dbReference>
<dbReference type="RefSeq" id="WP_132819990.1">
    <property type="nucleotide sequence ID" value="NZ_SMKI01000266.1"/>
</dbReference>
<feature type="region of interest" description="Disordered" evidence="1">
    <location>
        <begin position="1"/>
        <end position="26"/>
    </location>
</feature>
<name>A0A4R4T510_9ACTN</name>
<dbReference type="PANTHER" id="PTHR43649:SF30">
    <property type="entry name" value="ABC TRANSPORTER SUBSTRATE-BINDING PROTEIN"/>
    <property type="match status" value="1"/>
</dbReference>
<dbReference type="Proteomes" id="UP000295345">
    <property type="component" value="Unassembled WGS sequence"/>
</dbReference>
<dbReference type="InterPro" id="IPR006311">
    <property type="entry name" value="TAT_signal"/>
</dbReference>
<dbReference type="Gene3D" id="3.40.190.10">
    <property type="entry name" value="Periplasmic binding protein-like II"/>
    <property type="match status" value="2"/>
</dbReference>
<reference evidence="2 3" key="1">
    <citation type="submission" date="2019-03" db="EMBL/GenBank/DDBJ databases">
        <title>Draft genome sequences of novel Actinobacteria.</title>
        <authorList>
            <person name="Sahin N."/>
            <person name="Ay H."/>
            <person name="Saygin H."/>
        </authorList>
    </citation>
    <scope>NUCLEOTIDE SEQUENCE [LARGE SCALE GENOMIC DNA]</scope>
    <source>
        <strain evidence="2 3">DSM 41900</strain>
    </source>
</reference>
<evidence type="ECO:0000313" key="3">
    <source>
        <dbReference type="Proteomes" id="UP000295345"/>
    </source>
</evidence>
<organism evidence="2 3">
    <name type="scientific">Streptomyces hainanensis</name>
    <dbReference type="NCBI Taxonomy" id="402648"/>
    <lineage>
        <taxon>Bacteria</taxon>
        <taxon>Bacillati</taxon>
        <taxon>Actinomycetota</taxon>
        <taxon>Actinomycetes</taxon>
        <taxon>Kitasatosporales</taxon>
        <taxon>Streptomycetaceae</taxon>
        <taxon>Streptomyces</taxon>
    </lineage>
</organism>